<reference evidence="2 3" key="1">
    <citation type="journal article" date="2020" name="ISME J.">
        <title>Uncovering the hidden diversity of litter-decomposition mechanisms in mushroom-forming fungi.</title>
        <authorList>
            <person name="Floudas D."/>
            <person name="Bentzer J."/>
            <person name="Ahren D."/>
            <person name="Johansson T."/>
            <person name="Persson P."/>
            <person name="Tunlid A."/>
        </authorList>
    </citation>
    <scope>NUCLEOTIDE SEQUENCE [LARGE SCALE GENOMIC DNA]</scope>
    <source>
        <strain evidence="2 3">CBS 291.85</strain>
    </source>
</reference>
<dbReference type="Proteomes" id="UP000559256">
    <property type="component" value="Unassembled WGS sequence"/>
</dbReference>
<name>A0A8H5AV03_9AGAR</name>
<accession>A0A8H5AV03</accession>
<feature type="region of interest" description="Disordered" evidence="1">
    <location>
        <begin position="1"/>
        <end position="27"/>
    </location>
</feature>
<feature type="compositionally biased region" description="Basic residues" evidence="1">
    <location>
        <begin position="131"/>
        <end position="154"/>
    </location>
</feature>
<comment type="caution">
    <text evidence="2">The sequence shown here is derived from an EMBL/GenBank/DDBJ whole genome shotgun (WGS) entry which is preliminary data.</text>
</comment>
<gene>
    <name evidence="2" type="ORF">D9758_018755</name>
</gene>
<feature type="region of interest" description="Disordered" evidence="1">
    <location>
        <begin position="127"/>
        <end position="154"/>
    </location>
</feature>
<sequence length="154" mass="17317">MADIEHEHPTPGISLDSGEDTENSESFLFPQTSSCKRTGVTTSERTNRIFSGITPGIDPLPLMNDIIRDILDFPLPVLHDEPVTNCTEPKDCPRVLNTTNLYPENGTVQKGTYEEENYQPEEAFQIEGQRKARRGGRGKIGKRDRRRHGSTLHV</sequence>
<keyword evidence="3" id="KW-1185">Reference proteome</keyword>
<protein>
    <submittedName>
        <fullName evidence="2">Uncharacterized protein</fullName>
    </submittedName>
</protein>
<dbReference type="AlphaFoldDB" id="A0A8H5AV03"/>
<dbReference type="EMBL" id="JAACJM010000563">
    <property type="protein sequence ID" value="KAF5311266.1"/>
    <property type="molecule type" value="Genomic_DNA"/>
</dbReference>
<evidence type="ECO:0000256" key="1">
    <source>
        <dbReference type="SAM" id="MobiDB-lite"/>
    </source>
</evidence>
<organism evidence="2 3">
    <name type="scientific">Tetrapyrgos nigripes</name>
    <dbReference type="NCBI Taxonomy" id="182062"/>
    <lineage>
        <taxon>Eukaryota</taxon>
        <taxon>Fungi</taxon>
        <taxon>Dikarya</taxon>
        <taxon>Basidiomycota</taxon>
        <taxon>Agaricomycotina</taxon>
        <taxon>Agaricomycetes</taxon>
        <taxon>Agaricomycetidae</taxon>
        <taxon>Agaricales</taxon>
        <taxon>Marasmiineae</taxon>
        <taxon>Marasmiaceae</taxon>
        <taxon>Tetrapyrgos</taxon>
    </lineage>
</organism>
<proteinExistence type="predicted"/>
<evidence type="ECO:0000313" key="3">
    <source>
        <dbReference type="Proteomes" id="UP000559256"/>
    </source>
</evidence>
<evidence type="ECO:0000313" key="2">
    <source>
        <dbReference type="EMBL" id="KAF5311266.1"/>
    </source>
</evidence>